<feature type="compositionally biased region" description="Acidic residues" evidence="6">
    <location>
        <begin position="143"/>
        <end position="152"/>
    </location>
</feature>
<evidence type="ECO:0000256" key="4">
    <source>
        <dbReference type="RuleBase" id="RU361125"/>
    </source>
</evidence>
<sequence>METSATTTTGNRLSSAKWSRNLNQDCQSEANRLRLLERQRQLIETKLQRRQLNQQNENIIIPSSPSSLLQINSSTTSTTTTTTTAITTRTIRPATSIGNLRSGIGITGDYVGGSRAIQPPPPPPRLSTDSSDSSSIFQRNNSDDDDDDDDGDRDSTIMMKNRHLMMKNRARTSVPGSRPILTSMDSNNHFQQQQQQKLSTKFNQEQKNGKFLSNSNTKSSQRSNMLMMSKSEVNLQQLMTTTMDANVEQKLSMPNPLQTVLTDEELLKFVSQPISPDVTLQCTIIRDKKGLDRSLYPTYYMHLQEIVFNNNNKSVGGQLDKNNHQRNNQQQQQGTATVWMSDSMESINSTNEDSATTDDEQQQQQQQQQQSINIANNNSSSTSTKKVFILSGRRRKKSKTYLIGNNAFDISRDRCIAKLKSNVLGTQFTAIRLHSNGVRYEISSITYETNVLGFKGPRKMTIIIPKPDEKTNALCNLSLQEELKRNSRAIMLLKNKTPIWNEETQSYVLNFHGRVTQASVKNFQLVVQNFNLVNNNNNNNDGNNRKSNNNTAGDNQSTTTTATILRRSASSHQLRHNNDFNNDDDDDSDDDDDDDGSDDDSIDNSNEYVDENGENKTKSSSTISSSLRKNHPLSKSGYLMATSSEDAKQIADHSNDLVSLQFGRVSNTHFSCDVSWPLSLLQAFAIALSSFDSKLACE</sequence>
<reference evidence="8" key="2">
    <citation type="journal article" date="2021" name="World Allergy Organ. J.">
        <title>Chromosome-level assembly of Dermatophagoides farinae genome and transcriptome reveals two novel allergens Der f 37 and Der f 39.</title>
        <authorList>
            <person name="Chen J."/>
            <person name="Cai Z."/>
            <person name="Fan D."/>
            <person name="Hu J."/>
            <person name="Hou Y."/>
            <person name="He Y."/>
            <person name="Zhang Z."/>
            <person name="Zhao Z."/>
            <person name="Gao P."/>
            <person name="Hu W."/>
            <person name="Sun J."/>
            <person name="Li J."/>
            <person name="Ji K."/>
        </authorList>
    </citation>
    <scope>NUCLEOTIDE SEQUENCE</scope>
    <source>
        <strain evidence="8">JKM2019</strain>
    </source>
</reference>
<dbReference type="Pfam" id="PF01167">
    <property type="entry name" value="Tub"/>
    <property type="match status" value="2"/>
</dbReference>
<name>A0A9D4NVJ4_DERFA</name>
<dbReference type="InterPro" id="IPR018066">
    <property type="entry name" value="Tubby_C_CS"/>
</dbReference>
<feature type="compositionally biased region" description="Low complexity" evidence="6">
    <location>
        <begin position="534"/>
        <end position="550"/>
    </location>
</feature>
<feature type="domain" description="Tubby C-terminal" evidence="7">
    <location>
        <begin position="379"/>
        <end position="535"/>
    </location>
</feature>
<evidence type="ECO:0000256" key="6">
    <source>
        <dbReference type="SAM" id="MobiDB-lite"/>
    </source>
</evidence>
<proteinExistence type="inferred from homology"/>
<feature type="domain" description="Tubby C-terminal" evidence="7">
    <location>
        <begin position="650"/>
        <end position="693"/>
    </location>
</feature>
<organism evidence="8">
    <name type="scientific">Dermatophagoides farinae</name>
    <name type="common">American house dust mite</name>
    <dbReference type="NCBI Taxonomy" id="6954"/>
    <lineage>
        <taxon>Eukaryota</taxon>
        <taxon>Metazoa</taxon>
        <taxon>Ecdysozoa</taxon>
        <taxon>Arthropoda</taxon>
        <taxon>Chelicerata</taxon>
        <taxon>Arachnida</taxon>
        <taxon>Acari</taxon>
        <taxon>Acariformes</taxon>
        <taxon>Sarcoptiformes</taxon>
        <taxon>Astigmata</taxon>
        <taxon>Psoroptidia</taxon>
        <taxon>Analgoidea</taxon>
        <taxon>Pyroglyphidae</taxon>
        <taxon>Dermatophagoidinae</taxon>
        <taxon>Dermatophagoides</taxon>
    </lineage>
</organism>
<evidence type="ECO:0000256" key="3">
    <source>
        <dbReference type="ARBA" id="ARBA00022490"/>
    </source>
</evidence>
<feature type="compositionally biased region" description="Polar residues" evidence="6">
    <location>
        <begin position="334"/>
        <end position="354"/>
    </location>
</feature>
<feature type="region of interest" description="Disordered" evidence="6">
    <location>
        <begin position="534"/>
        <end position="632"/>
    </location>
</feature>
<evidence type="ECO:0000313" key="8">
    <source>
        <dbReference type="EMBL" id="KAH7639975.1"/>
    </source>
</evidence>
<dbReference type="Gene3D" id="3.20.90.10">
    <property type="entry name" value="Tubby Protein, Chain A"/>
    <property type="match status" value="3"/>
</dbReference>
<feature type="compositionally biased region" description="Low complexity" evidence="6">
    <location>
        <begin position="362"/>
        <end position="384"/>
    </location>
</feature>
<gene>
    <name evidence="8" type="ORF">HUG17_4008</name>
</gene>
<dbReference type="InterPro" id="IPR025659">
    <property type="entry name" value="Tubby-like_C"/>
</dbReference>
<feature type="compositionally biased region" description="Low complexity" evidence="6">
    <location>
        <begin position="126"/>
        <end position="135"/>
    </location>
</feature>
<feature type="coiled-coil region" evidence="5">
    <location>
        <begin position="19"/>
        <end position="53"/>
    </location>
</feature>
<evidence type="ECO:0000256" key="5">
    <source>
        <dbReference type="SAM" id="Coils"/>
    </source>
</evidence>
<dbReference type="GO" id="GO:0061512">
    <property type="term" value="P:protein localization to cilium"/>
    <property type="evidence" value="ECO:0007669"/>
    <property type="project" value="TreeGrafter"/>
</dbReference>
<evidence type="ECO:0000256" key="2">
    <source>
        <dbReference type="ARBA" id="ARBA00007129"/>
    </source>
</evidence>
<keyword evidence="3" id="KW-0963">Cytoplasm</keyword>
<dbReference type="GO" id="GO:0005929">
    <property type="term" value="C:cilium"/>
    <property type="evidence" value="ECO:0007669"/>
    <property type="project" value="TreeGrafter"/>
</dbReference>
<feature type="compositionally biased region" description="Polar residues" evidence="6">
    <location>
        <begin position="551"/>
        <end position="572"/>
    </location>
</feature>
<comment type="similarity">
    <text evidence="2 4">Belongs to the TUB family.</text>
</comment>
<dbReference type="PANTHER" id="PTHR16517:SF7">
    <property type="entry name" value="PROTEIN KING TUBBY"/>
    <property type="match status" value="1"/>
</dbReference>
<evidence type="ECO:0000259" key="7">
    <source>
        <dbReference type="Pfam" id="PF01167"/>
    </source>
</evidence>
<dbReference type="PROSITE" id="PS01201">
    <property type="entry name" value="TUB_2"/>
    <property type="match status" value="1"/>
</dbReference>
<dbReference type="PRINTS" id="PR01573">
    <property type="entry name" value="SUPERTUBBY"/>
</dbReference>
<protein>
    <recommendedName>
        <fullName evidence="4">Tubby-like protein</fullName>
    </recommendedName>
</protein>
<feature type="compositionally biased region" description="Basic residues" evidence="6">
    <location>
        <begin position="160"/>
        <end position="170"/>
    </location>
</feature>
<dbReference type="SUPFAM" id="SSF54518">
    <property type="entry name" value="Tubby C-terminal domain-like"/>
    <property type="match status" value="2"/>
</dbReference>
<feature type="region of interest" description="Disordered" evidence="6">
    <location>
        <begin position="314"/>
        <end position="386"/>
    </location>
</feature>
<dbReference type="InterPro" id="IPR000007">
    <property type="entry name" value="Tubby_C"/>
</dbReference>
<dbReference type="PROSITE" id="PS01200">
    <property type="entry name" value="TUB_1"/>
    <property type="match status" value="1"/>
</dbReference>
<feature type="compositionally biased region" description="Acidic residues" evidence="6">
    <location>
        <begin position="581"/>
        <end position="612"/>
    </location>
</feature>
<dbReference type="Proteomes" id="UP000828236">
    <property type="component" value="Unassembled WGS sequence"/>
</dbReference>
<dbReference type="GO" id="GO:0005737">
    <property type="term" value="C:cytoplasm"/>
    <property type="evidence" value="ECO:0007669"/>
    <property type="project" value="UniProtKB-SubCell"/>
</dbReference>
<keyword evidence="5" id="KW-0175">Coiled coil</keyword>
<evidence type="ECO:0000256" key="1">
    <source>
        <dbReference type="ARBA" id="ARBA00004496"/>
    </source>
</evidence>
<dbReference type="PANTHER" id="PTHR16517">
    <property type="entry name" value="TUBBY-RELATED"/>
    <property type="match status" value="1"/>
</dbReference>
<reference evidence="8" key="1">
    <citation type="submission" date="2020-06" db="EMBL/GenBank/DDBJ databases">
        <authorList>
            <person name="Ji K."/>
            <person name="Li J."/>
        </authorList>
    </citation>
    <scope>NUCLEOTIDE SEQUENCE</scope>
    <source>
        <strain evidence="8">JKM2019</strain>
        <tissue evidence="8">Whole body</tissue>
    </source>
</reference>
<comment type="subcellular location">
    <subcellularLocation>
        <location evidence="1">Cytoplasm</location>
    </subcellularLocation>
</comment>
<feature type="region of interest" description="Disordered" evidence="6">
    <location>
        <begin position="110"/>
        <end position="197"/>
    </location>
</feature>
<comment type="caution">
    <text evidence="8">The sequence shown here is derived from an EMBL/GenBank/DDBJ whole genome shotgun (WGS) entry which is preliminary data.</text>
</comment>
<dbReference type="AlphaFoldDB" id="A0A9D4NVJ4"/>
<accession>A0A9D4NVJ4</accession>
<dbReference type="EMBL" id="SDOV01000007">
    <property type="protein sequence ID" value="KAH7639975.1"/>
    <property type="molecule type" value="Genomic_DNA"/>
</dbReference>